<feature type="region of interest" description="Disordered" evidence="8">
    <location>
        <begin position="191"/>
        <end position="210"/>
    </location>
</feature>
<dbReference type="UniPathway" id="UPA00031">
    <property type="reaction ID" value="UER00011"/>
</dbReference>
<dbReference type="PANTHER" id="PTHR23133:SF2">
    <property type="entry name" value="IMIDAZOLEGLYCEROL-PHOSPHATE DEHYDRATASE"/>
    <property type="match status" value="1"/>
</dbReference>
<proteinExistence type="inferred from homology"/>
<evidence type="ECO:0000256" key="2">
    <source>
        <dbReference type="ARBA" id="ARBA00016664"/>
    </source>
</evidence>
<comment type="catalytic activity">
    <reaction evidence="6 7">
        <text>D-erythro-1-(imidazol-4-yl)glycerol 3-phosphate = 3-(imidazol-4-yl)-2-oxopropyl phosphate + H2O</text>
        <dbReference type="Rhea" id="RHEA:11040"/>
        <dbReference type="ChEBI" id="CHEBI:15377"/>
        <dbReference type="ChEBI" id="CHEBI:57766"/>
        <dbReference type="ChEBI" id="CHEBI:58278"/>
        <dbReference type="EC" id="4.2.1.19"/>
    </reaction>
</comment>
<dbReference type="PROSITE" id="PS00955">
    <property type="entry name" value="IGP_DEHYDRATASE_2"/>
    <property type="match status" value="1"/>
</dbReference>
<dbReference type="InterPro" id="IPR038494">
    <property type="entry name" value="IGPD_sf"/>
</dbReference>
<dbReference type="FunFam" id="3.30.230.40:FF:000003">
    <property type="entry name" value="Imidazoleglycerol-phosphate dehydratase HisB"/>
    <property type="match status" value="1"/>
</dbReference>
<dbReference type="EC" id="4.2.1.19" evidence="6 7"/>
<dbReference type="HOGENOM" id="CLU_044308_3_0_0"/>
<dbReference type="GO" id="GO:0005737">
    <property type="term" value="C:cytoplasm"/>
    <property type="evidence" value="ECO:0007669"/>
    <property type="project" value="UniProtKB-SubCell"/>
</dbReference>
<evidence type="ECO:0000256" key="1">
    <source>
        <dbReference type="ARBA" id="ARBA00005047"/>
    </source>
</evidence>
<evidence type="ECO:0000256" key="8">
    <source>
        <dbReference type="SAM" id="MobiDB-lite"/>
    </source>
</evidence>
<keyword evidence="6" id="KW-0963">Cytoplasm</keyword>
<evidence type="ECO:0000313" key="9">
    <source>
        <dbReference type="EMBL" id="AIA31141.1"/>
    </source>
</evidence>
<dbReference type="Gene3D" id="3.30.230.40">
    <property type="entry name" value="Imidazole glycerol phosphate dehydratase, domain 1"/>
    <property type="match status" value="2"/>
</dbReference>
<keyword evidence="5 6" id="KW-0456">Lyase</keyword>
<evidence type="ECO:0000256" key="5">
    <source>
        <dbReference type="ARBA" id="ARBA00023239"/>
    </source>
</evidence>
<dbReference type="Proteomes" id="UP000027059">
    <property type="component" value="Chromosome"/>
</dbReference>
<comment type="similarity">
    <text evidence="6 7">Belongs to the imidazoleglycerol-phosphate dehydratase family.</text>
</comment>
<dbReference type="AlphaFoldDB" id="A0A059Y0S8"/>
<dbReference type="InterPro" id="IPR020568">
    <property type="entry name" value="Ribosomal_Su5_D2-typ_SF"/>
</dbReference>
<comment type="subcellular location">
    <subcellularLocation>
        <location evidence="6 7">Cytoplasm</location>
    </subcellularLocation>
</comment>
<dbReference type="InterPro" id="IPR000807">
    <property type="entry name" value="ImidazoleglycerolP_deHydtase"/>
</dbReference>
<gene>
    <name evidence="6" type="primary">hisB</name>
    <name evidence="9" type="ORF">Y981_11575</name>
</gene>
<dbReference type="GO" id="GO:0000105">
    <property type="term" value="P:L-histidine biosynthetic process"/>
    <property type="evidence" value="ECO:0007669"/>
    <property type="project" value="UniProtKB-UniRule"/>
</dbReference>
<dbReference type="FunFam" id="3.30.230.40:FF:000001">
    <property type="entry name" value="Imidazoleglycerol-phosphate dehydratase HisB"/>
    <property type="match status" value="1"/>
</dbReference>
<dbReference type="KEGG" id="lfp:Y981_11575"/>
<keyword evidence="10" id="KW-1185">Reference proteome</keyword>
<dbReference type="GO" id="GO:0004424">
    <property type="term" value="F:imidazoleglycerol-phosphate dehydratase activity"/>
    <property type="evidence" value="ECO:0007669"/>
    <property type="project" value="UniProtKB-UniRule"/>
</dbReference>
<accession>A0A059Y0S8</accession>
<evidence type="ECO:0000256" key="3">
    <source>
        <dbReference type="ARBA" id="ARBA00022605"/>
    </source>
</evidence>
<sequence>MNGDSRGQTEKSLLRAAAVERKTRETFIRGSLVVDGTGQSRVLTGIPFLDHMIDQLSRHGLFDITLEVKGDLEIDLHHSVEDAGLVLGELFDQALGNREGIHRFGQARVPLDETLAEVVVDLSGRPYLVHDFPFERGERIGSFDPDLIQDFLQAWVSKSRTTLHTRVIYGRNLHHKAEALFKSLARALREATTPDPRRHGVPSTKGTLKA</sequence>
<dbReference type="NCBIfam" id="NF002114">
    <property type="entry name" value="PRK00951.2-4"/>
    <property type="match status" value="1"/>
</dbReference>
<protein>
    <recommendedName>
        <fullName evidence="2 6">Imidazoleglycerol-phosphate dehydratase</fullName>
        <shortName evidence="6">IGPD</shortName>
        <ecNumber evidence="6 7">4.2.1.19</ecNumber>
    </recommendedName>
</protein>
<comment type="pathway">
    <text evidence="1 6 7">Amino-acid biosynthesis; L-histidine biosynthesis; L-histidine from 5-phospho-alpha-D-ribose 1-diphosphate: step 6/9.</text>
</comment>
<evidence type="ECO:0000256" key="7">
    <source>
        <dbReference type="RuleBase" id="RU000599"/>
    </source>
</evidence>
<dbReference type="EMBL" id="CP007243">
    <property type="protein sequence ID" value="AIA31141.1"/>
    <property type="molecule type" value="Genomic_DNA"/>
</dbReference>
<dbReference type="PROSITE" id="PS00954">
    <property type="entry name" value="IGP_DEHYDRATASE_1"/>
    <property type="match status" value="1"/>
</dbReference>
<dbReference type="InterPro" id="IPR020565">
    <property type="entry name" value="ImidazoleglycerP_deHydtase_CS"/>
</dbReference>
<reference evidence="10" key="1">
    <citation type="submission" date="2014-02" db="EMBL/GenBank/DDBJ databases">
        <title>Complete genome sequence and comparative genomic analysis of the nitrogen-fixing bacterium Leptospirillum ferriphilum YSK.</title>
        <authorList>
            <person name="Guo X."/>
            <person name="Yin H."/>
            <person name="Liang Y."/>
            <person name="Hu Q."/>
            <person name="Ma L."/>
            <person name="Xiao Y."/>
            <person name="Zhang X."/>
            <person name="Qiu G."/>
            <person name="Liu X."/>
        </authorList>
    </citation>
    <scope>NUCLEOTIDE SEQUENCE [LARGE SCALE GENOMIC DNA]</scope>
    <source>
        <strain evidence="10">YSK</strain>
    </source>
</reference>
<organism evidence="9 10">
    <name type="scientific">Leptospirillum ferriphilum YSK</name>
    <dbReference type="NCBI Taxonomy" id="1441628"/>
    <lineage>
        <taxon>Bacteria</taxon>
        <taxon>Pseudomonadati</taxon>
        <taxon>Nitrospirota</taxon>
        <taxon>Nitrospiria</taxon>
        <taxon>Nitrospirales</taxon>
        <taxon>Nitrospiraceae</taxon>
        <taxon>Leptospirillum</taxon>
    </lineage>
</organism>
<evidence type="ECO:0000313" key="10">
    <source>
        <dbReference type="Proteomes" id="UP000027059"/>
    </source>
</evidence>
<dbReference type="RefSeq" id="WP_014961925.1">
    <property type="nucleotide sequence ID" value="NZ_CP007243.1"/>
</dbReference>
<dbReference type="CDD" id="cd07914">
    <property type="entry name" value="IGPD"/>
    <property type="match status" value="1"/>
</dbReference>
<keyword evidence="3 6" id="KW-0028">Amino-acid biosynthesis</keyword>
<dbReference type="SUPFAM" id="SSF54211">
    <property type="entry name" value="Ribosomal protein S5 domain 2-like"/>
    <property type="match status" value="2"/>
</dbReference>
<dbReference type="PANTHER" id="PTHR23133">
    <property type="entry name" value="IMIDAZOLEGLYCEROL-PHOSPHATE DEHYDRATASE HIS7"/>
    <property type="match status" value="1"/>
</dbReference>
<dbReference type="NCBIfam" id="NF002111">
    <property type="entry name" value="PRK00951.2-1"/>
    <property type="match status" value="1"/>
</dbReference>
<evidence type="ECO:0000256" key="4">
    <source>
        <dbReference type="ARBA" id="ARBA00023102"/>
    </source>
</evidence>
<dbReference type="Pfam" id="PF00475">
    <property type="entry name" value="IGPD"/>
    <property type="match status" value="1"/>
</dbReference>
<keyword evidence="4 6" id="KW-0368">Histidine biosynthesis</keyword>
<dbReference type="OrthoDB" id="9813612at2"/>
<evidence type="ECO:0000256" key="6">
    <source>
        <dbReference type="HAMAP-Rule" id="MF_00076"/>
    </source>
</evidence>
<reference evidence="9 10" key="2">
    <citation type="journal article" date="2015" name="Biomed. Res. Int.">
        <title>Effects of Arsenite Resistance on the Growth and Functional Gene Expression of Leptospirillum ferriphilum and Acidithiobacillus thiooxidans in Pure Culture and Coculture.</title>
        <authorList>
            <person name="Jiang H."/>
            <person name="Liang Y."/>
            <person name="Yin H."/>
            <person name="Xiao Y."/>
            <person name="Guo X."/>
            <person name="Xu Y."/>
            <person name="Hu Q."/>
            <person name="Liu H."/>
            <person name="Liu X."/>
        </authorList>
    </citation>
    <scope>NUCLEOTIDE SEQUENCE [LARGE SCALE GENOMIC DNA]</scope>
    <source>
        <strain evidence="9 10">YSK</strain>
    </source>
</reference>
<dbReference type="HAMAP" id="MF_00076">
    <property type="entry name" value="HisB"/>
    <property type="match status" value="1"/>
</dbReference>
<name>A0A059Y0S8_9BACT</name>